<keyword evidence="3" id="KW-1185">Reference proteome</keyword>
<protein>
    <recommendedName>
        <fullName evidence="1">Homeodomain phBC6A51-type domain-containing protein</fullName>
    </recommendedName>
</protein>
<proteinExistence type="predicted"/>
<dbReference type="Gene3D" id="1.10.10.60">
    <property type="entry name" value="Homeodomain-like"/>
    <property type="match status" value="1"/>
</dbReference>
<comment type="caution">
    <text evidence="2">The sequence shown here is derived from an EMBL/GenBank/DDBJ whole genome shotgun (WGS) entry which is preliminary data.</text>
</comment>
<name>A0A437KBM4_9BACI</name>
<reference evidence="2 3" key="1">
    <citation type="submission" date="2019-01" db="EMBL/GenBank/DDBJ databases">
        <title>Bacillus sp. M5HDSG1-1, whole genome shotgun sequence.</title>
        <authorList>
            <person name="Tuo L."/>
        </authorList>
    </citation>
    <scope>NUCLEOTIDE SEQUENCE [LARGE SCALE GENOMIC DNA]</scope>
    <source>
        <strain evidence="2 3">M5HDSG1-1</strain>
    </source>
</reference>
<dbReference type="InterPro" id="IPR024978">
    <property type="entry name" value="Homeodomain_phBC6A51-type"/>
</dbReference>
<dbReference type="Proteomes" id="UP000288024">
    <property type="component" value="Unassembled WGS sequence"/>
</dbReference>
<accession>A0A437KBM4</accession>
<dbReference type="AlphaFoldDB" id="A0A437KBM4"/>
<sequence>MVKKLSELQISAIQYLALPKRGGLTYEQVAAELGITDKTLRAWRKDDAFNEELKRQIMRSTIDRLPEVMESIPDHIIKDGNAAMFRTLLQAHGLLTDKVEVSTQGNNATDIDEMKARIEELRAGRKENI</sequence>
<organism evidence="2 3">
    <name type="scientific">Niallia taxi</name>
    <dbReference type="NCBI Taxonomy" id="2499688"/>
    <lineage>
        <taxon>Bacteria</taxon>
        <taxon>Bacillati</taxon>
        <taxon>Bacillota</taxon>
        <taxon>Bacilli</taxon>
        <taxon>Bacillales</taxon>
        <taxon>Bacillaceae</taxon>
        <taxon>Niallia</taxon>
    </lineage>
</organism>
<dbReference type="RefSeq" id="WP_127738742.1">
    <property type="nucleotide sequence ID" value="NZ_RZTZ01000004.1"/>
</dbReference>
<dbReference type="Pfam" id="PF13022">
    <property type="entry name" value="HTH_Tnp_1_2"/>
    <property type="match status" value="1"/>
</dbReference>
<dbReference type="EMBL" id="RZTZ01000004">
    <property type="protein sequence ID" value="RVT62790.1"/>
    <property type="molecule type" value="Genomic_DNA"/>
</dbReference>
<gene>
    <name evidence="2" type="ORF">EM808_13710</name>
</gene>
<evidence type="ECO:0000313" key="3">
    <source>
        <dbReference type="Proteomes" id="UP000288024"/>
    </source>
</evidence>
<feature type="domain" description="Homeodomain phBC6A51-type" evidence="1">
    <location>
        <begin position="4"/>
        <end position="113"/>
    </location>
</feature>
<evidence type="ECO:0000313" key="2">
    <source>
        <dbReference type="EMBL" id="RVT62790.1"/>
    </source>
</evidence>
<evidence type="ECO:0000259" key="1">
    <source>
        <dbReference type="Pfam" id="PF13022"/>
    </source>
</evidence>